<dbReference type="EMBL" id="BPLQ01005929">
    <property type="protein sequence ID" value="GIY18649.1"/>
    <property type="molecule type" value="Genomic_DNA"/>
</dbReference>
<feature type="compositionally biased region" description="Low complexity" evidence="5">
    <location>
        <begin position="536"/>
        <end position="547"/>
    </location>
</feature>
<keyword evidence="8" id="KW-1185">Reference proteome</keyword>
<dbReference type="Pfam" id="PF09005">
    <property type="entry name" value="FUBP_C"/>
    <property type="match status" value="1"/>
</dbReference>
<dbReference type="SUPFAM" id="SSF54791">
    <property type="entry name" value="Eukaryotic type KH-domain (KH-domain type I)"/>
    <property type="match status" value="4"/>
</dbReference>
<dbReference type="Proteomes" id="UP001054837">
    <property type="component" value="Unassembled WGS sequence"/>
</dbReference>
<feature type="domain" description="K Homology" evidence="6">
    <location>
        <begin position="386"/>
        <end position="457"/>
    </location>
</feature>
<feature type="domain" description="K Homology" evidence="6">
    <location>
        <begin position="175"/>
        <end position="247"/>
    </location>
</feature>
<dbReference type="PROSITE" id="PS50084">
    <property type="entry name" value="KH_TYPE_1"/>
    <property type="match status" value="4"/>
</dbReference>
<dbReference type="InterPro" id="IPR004088">
    <property type="entry name" value="KH_dom_type_1"/>
</dbReference>
<feature type="compositionally biased region" description="Pro residues" evidence="5">
    <location>
        <begin position="687"/>
        <end position="707"/>
    </location>
</feature>
<evidence type="ECO:0000256" key="3">
    <source>
        <dbReference type="ARBA" id="ARBA00023242"/>
    </source>
</evidence>
<feature type="compositionally biased region" description="Low complexity" evidence="5">
    <location>
        <begin position="628"/>
        <end position="654"/>
    </location>
</feature>
<evidence type="ECO:0000256" key="2">
    <source>
        <dbReference type="ARBA" id="ARBA00022737"/>
    </source>
</evidence>
<feature type="domain" description="K Homology" evidence="6">
    <location>
        <begin position="279"/>
        <end position="350"/>
    </location>
</feature>
<accession>A0AAV4RA48</accession>
<feature type="compositionally biased region" description="Gly residues" evidence="5">
    <location>
        <begin position="268"/>
        <end position="278"/>
    </location>
</feature>
<gene>
    <name evidence="7" type="primary">FUBP1</name>
    <name evidence="7" type="ORF">CDAR_11761</name>
</gene>
<keyword evidence="2" id="KW-0677">Repeat</keyword>
<feature type="region of interest" description="Disordered" evidence="5">
    <location>
        <begin position="536"/>
        <end position="575"/>
    </location>
</feature>
<feature type="compositionally biased region" description="Low complexity" evidence="5">
    <location>
        <begin position="555"/>
        <end position="564"/>
    </location>
</feature>
<dbReference type="GO" id="GO:0005634">
    <property type="term" value="C:nucleus"/>
    <property type="evidence" value="ECO:0007669"/>
    <property type="project" value="UniProtKB-SubCell"/>
</dbReference>
<dbReference type="InterPro" id="IPR004087">
    <property type="entry name" value="KH_dom"/>
</dbReference>
<name>A0AAV4RA48_9ARAC</name>
<keyword evidence="3" id="KW-0539">Nucleus</keyword>
<comment type="subcellular location">
    <subcellularLocation>
        <location evidence="1">Nucleus</location>
    </subcellularLocation>
</comment>
<dbReference type="Gene3D" id="3.30.1370.10">
    <property type="entry name" value="K Homology domain, type 1"/>
    <property type="match status" value="4"/>
</dbReference>
<proteinExistence type="predicted"/>
<dbReference type="PANTHER" id="PTHR10288">
    <property type="entry name" value="KH DOMAIN CONTAINING RNA BINDING PROTEIN"/>
    <property type="match status" value="1"/>
</dbReference>
<dbReference type="CDD" id="cd22396">
    <property type="entry name" value="KH-I_FUBP_rpt1"/>
    <property type="match status" value="1"/>
</dbReference>
<evidence type="ECO:0000256" key="1">
    <source>
        <dbReference type="ARBA" id="ARBA00004123"/>
    </source>
</evidence>
<feature type="region of interest" description="Disordered" evidence="5">
    <location>
        <begin position="262"/>
        <end position="281"/>
    </location>
</feature>
<feature type="compositionally biased region" description="Pro residues" evidence="5">
    <location>
        <begin position="655"/>
        <end position="678"/>
    </location>
</feature>
<keyword evidence="4" id="KW-0694">RNA-binding</keyword>
<dbReference type="Pfam" id="PF00013">
    <property type="entry name" value="KH_1"/>
    <property type="match status" value="4"/>
</dbReference>
<feature type="region of interest" description="Disordered" evidence="5">
    <location>
        <begin position="460"/>
        <end position="497"/>
    </location>
</feature>
<feature type="region of interest" description="Disordered" evidence="5">
    <location>
        <begin position="357"/>
        <end position="387"/>
    </location>
</feature>
<dbReference type="InterPro" id="IPR015096">
    <property type="entry name" value="FUBP_C"/>
</dbReference>
<comment type="caution">
    <text evidence="7">The sequence shown here is derived from an EMBL/GenBank/DDBJ whole genome shotgun (WGS) entry which is preliminary data.</text>
</comment>
<protein>
    <submittedName>
        <fullName evidence="7">Far upstream element-binding protein 1</fullName>
    </submittedName>
</protein>
<evidence type="ECO:0000259" key="6">
    <source>
        <dbReference type="SMART" id="SM00322"/>
    </source>
</evidence>
<sequence>MSEFNSVSSNNYDASSAFADAVQRARQIAAKIHSGGAETTGTKRTIEEVGATLGLPEAKKLAVSDDNKGITQQLASVQAQRSVGALNAITVEEWKVPDKMVGLIIGRGGEQITRLQAESGCKVQMAADSGGLPERVCTLTGSRSSIEKAKDLISAIIARGGPPLPVVDTNHVPDGHSIVEMMIPGPKVGLVIGKGGETIRNLQERAAVKMVLIQDGPQQSNQEKPLRITGEPDKCEYAKQLVMDLITEKELESLQRGVYDGTNEYGSSSGGGGGGGQRSGNTHEIMVPKQAVGVVIGKGGDMIKKIQQDSGARVQFLNVKDEGPEDKVCVVTGSPDQIQAASNFINDLIQSVLVRDQQNVGRGRGRGRPDGSGGPNFGNNPRNRPDLPEIHYAVPAGKCGLVIGKGGETIKNINQVSGAYVALSALPPPNAQEKVFVIRGQPPQIDHAKELINERIGGMGTVIQSQNPPNQQNYNPQFQQQQQFQQPPSQGQPYAPQGWANAYQSWQGQAAPATDPNAAAWAAYYQYYGQQAHQMQQPAAQQSLQPGAPTPGMPAQPDQSQANPQQPPAATPAAAVPAAAAPVGAAVAQQPDYSAAWAEYYRSLGMFREAEMIESQARTQMTGGVMNPQQPGQNFPQGQPTTTTPAAAAAATPQPTQPPAPPTQPPPASVPPAAPPVQQPSSGAQQPPAPTGVPAPPGHPQQFPPAGPQVFHSKCSTIEKYLADIVTFLSSDAVNPLKYEVLPFCHVVLK</sequence>
<feature type="region of interest" description="Disordered" evidence="5">
    <location>
        <begin position="622"/>
        <end position="711"/>
    </location>
</feature>
<reference evidence="7 8" key="1">
    <citation type="submission" date="2021-06" db="EMBL/GenBank/DDBJ databases">
        <title>Caerostris darwini draft genome.</title>
        <authorList>
            <person name="Kono N."/>
            <person name="Arakawa K."/>
        </authorList>
    </citation>
    <scope>NUCLEOTIDE SEQUENCE [LARGE SCALE GENOMIC DNA]</scope>
</reference>
<dbReference type="CDD" id="cd22398">
    <property type="entry name" value="KH-I_FUBP_rpt3"/>
    <property type="match status" value="1"/>
</dbReference>
<evidence type="ECO:0000313" key="7">
    <source>
        <dbReference type="EMBL" id="GIY18649.1"/>
    </source>
</evidence>
<feature type="compositionally biased region" description="Low complexity" evidence="5">
    <location>
        <begin position="464"/>
        <end position="494"/>
    </location>
</feature>
<dbReference type="FunFam" id="3.30.1370.10:FF:000007">
    <property type="entry name" value="far upstream element-binding protein 1 isoform X1"/>
    <property type="match status" value="1"/>
</dbReference>
<evidence type="ECO:0000256" key="4">
    <source>
        <dbReference type="PROSITE-ProRule" id="PRU00117"/>
    </source>
</evidence>
<evidence type="ECO:0000313" key="8">
    <source>
        <dbReference type="Proteomes" id="UP001054837"/>
    </source>
</evidence>
<evidence type="ECO:0000256" key="5">
    <source>
        <dbReference type="SAM" id="MobiDB-lite"/>
    </source>
</evidence>
<dbReference type="InterPro" id="IPR036612">
    <property type="entry name" value="KH_dom_type_1_sf"/>
</dbReference>
<feature type="domain" description="K Homology" evidence="6">
    <location>
        <begin position="88"/>
        <end position="158"/>
    </location>
</feature>
<dbReference type="SMART" id="SM00322">
    <property type="entry name" value="KH"/>
    <property type="match status" value="4"/>
</dbReference>
<dbReference type="CDD" id="cd22397">
    <property type="entry name" value="KH-I_FUBP_rpt2"/>
    <property type="match status" value="1"/>
</dbReference>
<dbReference type="AlphaFoldDB" id="A0AAV4RA48"/>
<dbReference type="GO" id="GO:0006355">
    <property type="term" value="P:regulation of DNA-templated transcription"/>
    <property type="evidence" value="ECO:0007669"/>
    <property type="project" value="InterPro"/>
</dbReference>
<organism evidence="7 8">
    <name type="scientific">Caerostris darwini</name>
    <dbReference type="NCBI Taxonomy" id="1538125"/>
    <lineage>
        <taxon>Eukaryota</taxon>
        <taxon>Metazoa</taxon>
        <taxon>Ecdysozoa</taxon>
        <taxon>Arthropoda</taxon>
        <taxon>Chelicerata</taxon>
        <taxon>Arachnida</taxon>
        <taxon>Araneae</taxon>
        <taxon>Araneomorphae</taxon>
        <taxon>Entelegynae</taxon>
        <taxon>Araneoidea</taxon>
        <taxon>Araneidae</taxon>
        <taxon>Caerostris</taxon>
    </lineage>
</organism>
<dbReference type="GO" id="GO:0003723">
    <property type="term" value="F:RNA binding"/>
    <property type="evidence" value="ECO:0007669"/>
    <property type="project" value="UniProtKB-UniRule"/>
</dbReference>